<proteinExistence type="predicted"/>
<dbReference type="Pfam" id="PF13649">
    <property type="entry name" value="Methyltransf_25"/>
    <property type="match status" value="1"/>
</dbReference>
<dbReference type="InterPro" id="IPR029063">
    <property type="entry name" value="SAM-dependent_MTases_sf"/>
</dbReference>
<keyword evidence="2" id="KW-0808">Transferase</keyword>
<evidence type="ECO:0000313" key="3">
    <source>
        <dbReference type="Proteomes" id="UP001203207"/>
    </source>
</evidence>
<dbReference type="PANTHER" id="PTHR42912:SF45">
    <property type="entry name" value="23S RRNA (GUANINE(745)-N(1))-METHYLTRANSFERASE"/>
    <property type="match status" value="1"/>
</dbReference>
<name>A0AAE3FZ95_9EURY</name>
<dbReference type="AlphaFoldDB" id="A0AAE3FZ95"/>
<feature type="domain" description="Methyltransferase" evidence="1">
    <location>
        <begin position="44"/>
        <end position="133"/>
    </location>
</feature>
<reference evidence="2" key="1">
    <citation type="journal article" date="2022" name="Syst. Appl. Microbiol.">
        <title>Natronocalculus amylovorans gen. nov., sp. nov., and Natranaeroarchaeum aerophilus sp. nov., dominant culturable amylolytic natronoarchaea from hypersaline soda lakes in southwestern Siberia.</title>
        <authorList>
            <person name="Sorokin D.Y."/>
            <person name="Elcheninov A.G."/>
            <person name="Khizhniak T.V."/>
            <person name="Koenen M."/>
            <person name="Bale N.J."/>
            <person name="Damste J.S.S."/>
            <person name="Kublanov I.V."/>
        </authorList>
    </citation>
    <scope>NUCLEOTIDE SEQUENCE</scope>
    <source>
        <strain evidence="2">AArc-St2</strain>
    </source>
</reference>
<dbReference type="InterPro" id="IPR041698">
    <property type="entry name" value="Methyltransf_25"/>
</dbReference>
<protein>
    <submittedName>
        <fullName evidence="2">Class I SAM-dependent methyltransferase</fullName>
    </submittedName>
</protein>
<keyword evidence="3" id="KW-1185">Reference proteome</keyword>
<dbReference type="Gene3D" id="3.40.50.150">
    <property type="entry name" value="Vaccinia Virus protein VP39"/>
    <property type="match status" value="1"/>
</dbReference>
<dbReference type="PANTHER" id="PTHR42912">
    <property type="entry name" value="METHYLTRANSFERASE"/>
    <property type="match status" value="1"/>
</dbReference>
<accession>A0AAE3FZ95</accession>
<dbReference type="GO" id="GO:0008168">
    <property type="term" value="F:methyltransferase activity"/>
    <property type="evidence" value="ECO:0007669"/>
    <property type="project" value="UniProtKB-KW"/>
</dbReference>
<dbReference type="CDD" id="cd02440">
    <property type="entry name" value="AdoMet_MTases"/>
    <property type="match status" value="1"/>
</dbReference>
<organism evidence="2 3">
    <name type="scientific">Natronocalculus amylovorans</name>
    <dbReference type="NCBI Taxonomy" id="2917812"/>
    <lineage>
        <taxon>Archaea</taxon>
        <taxon>Methanobacteriati</taxon>
        <taxon>Methanobacteriota</taxon>
        <taxon>Stenosarchaea group</taxon>
        <taxon>Halobacteria</taxon>
        <taxon>Halobacteriales</taxon>
        <taxon>Haloferacaceae</taxon>
        <taxon>Natronocalculus</taxon>
    </lineage>
</organism>
<reference evidence="2" key="2">
    <citation type="submission" date="2022-02" db="EMBL/GenBank/DDBJ databases">
        <authorList>
            <person name="Elcheninov A.G."/>
            <person name="Sorokin D.Y."/>
            <person name="Kublanov I.V."/>
        </authorList>
    </citation>
    <scope>NUCLEOTIDE SEQUENCE</scope>
    <source>
        <strain evidence="2">AArc-St2</strain>
    </source>
</reference>
<evidence type="ECO:0000313" key="2">
    <source>
        <dbReference type="EMBL" id="MCL9817935.1"/>
    </source>
</evidence>
<dbReference type="SUPFAM" id="SSF53335">
    <property type="entry name" value="S-adenosyl-L-methionine-dependent methyltransferases"/>
    <property type="match status" value="1"/>
</dbReference>
<comment type="caution">
    <text evidence="2">The sequence shown here is derived from an EMBL/GenBank/DDBJ whole genome shotgun (WGS) entry which is preliminary data.</text>
</comment>
<sequence length="201" mass="21842">MDRNRIRESWDQLSDTYAKSRNPDGNDAALITTCFGDLPPDAVVLDIGCGDGRRTLSNLTHVQSVGLDISRSGLVLAADAVPSARLLQGEMTALPLKSDCVDAITAYHSVFHVPRTEHSNVYHEFARVLAPGGGLLMTVGTGRYQTVRSNWLNSGRSMFFSTPGKQQTIDQLKTAGFEVQWERVVDDPLGSSALFVFATVA</sequence>
<dbReference type="Proteomes" id="UP001203207">
    <property type="component" value="Unassembled WGS sequence"/>
</dbReference>
<dbReference type="GO" id="GO:0032259">
    <property type="term" value="P:methylation"/>
    <property type="evidence" value="ECO:0007669"/>
    <property type="project" value="UniProtKB-KW"/>
</dbReference>
<gene>
    <name evidence="2" type="ORF">AArcSt2_13415</name>
</gene>
<dbReference type="EMBL" id="JAKRVX010000006">
    <property type="protein sequence ID" value="MCL9817935.1"/>
    <property type="molecule type" value="Genomic_DNA"/>
</dbReference>
<keyword evidence="2" id="KW-0489">Methyltransferase</keyword>
<evidence type="ECO:0000259" key="1">
    <source>
        <dbReference type="Pfam" id="PF13649"/>
    </source>
</evidence>
<dbReference type="RefSeq" id="WP_250585312.1">
    <property type="nucleotide sequence ID" value="NZ_JAKRVX010000006.1"/>
</dbReference>
<dbReference type="InterPro" id="IPR050508">
    <property type="entry name" value="Methyltransf_Superfamily"/>
</dbReference>